<name>A0A8H3ASR6_9AGAM</name>
<comment type="similarity">
    <text evidence="1">Belongs to the peptidase C14B family.</text>
</comment>
<dbReference type="GO" id="GO:0005737">
    <property type="term" value="C:cytoplasm"/>
    <property type="evidence" value="ECO:0007669"/>
    <property type="project" value="TreeGrafter"/>
</dbReference>
<dbReference type="PANTHER" id="PTHR48104:SF30">
    <property type="entry name" value="METACASPASE-1"/>
    <property type="match status" value="1"/>
</dbReference>
<evidence type="ECO:0000313" key="5">
    <source>
        <dbReference type="Proteomes" id="UP000663846"/>
    </source>
</evidence>
<evidence type="ECO:0000256" key="1">
    <source>
        <dbReference type="ARBA" id="ARBA00009005"/>
    </source>
</evidence>
<dbReference type="Proteomes" id="UP000663846">
    <property type="component" value="Unassembled WGS sequence"/>
</dbReference>
<dbReference type="GO" id="GO:0006508">
    <property type="term" value="P:proteolysis"/>
    <property type="evidence" value="ECO:0007669"/>
    <property type="project" value="InterPro"/>
</dbReference>
<protein>
    <recommendedName>
        <fullName evidence="3">Peptidase C14 caspase domain-containing protein</fullName>
    </recommendedName>
</protein>
<dbReference type="GO" id="GO:0004197">
    <property type="term" value="F:cysteine-type endopeptidase activity"/>
    <property type="evidence" value="ECO:0007669"/>
    <property type="project" value="InterPro"/>
</dbReference>
<dbReference type="InterPro" id="IPR050452">
    <property type="entry name" value="Metacaspase"/>
</dbReference>
<gene>
    <name evidence="4" type="ORF">RDB_LOCUS119050</name>
</gene>
<dbReference type="EMBL" id="CAJMWS010000334">
    <property type="protein sequence ID" value="CAE6435168.1"/>
    <property type="molecule type" value="Genomic_DNA"/>
</dbReference>
<dbReference type="PANTHER" id="PTHR48104">
    <property type="entry name" value="METACASPASE-4"/>
    <property type="match status" value="1"/>
</dbReference>
<feature type="domain" description="Peptidase C14 caspase" evidence="3">
    <location>
        <begin position="61"/>
        <end position="391"/>
    </location>
</feature>
<dbReference type="Pfam" id="PF00656">
    <property type="entry name" value="Peptidase_C14"/>
    <property type="match status" value="1"/>
</dbReference>
<accession>A0A8H3ASR6</accession>
<organism evidence="4 5">
    <name type="scientific">Rhizoctonia solani</name>
    <dbReference type="NCBI Taxonomy" id="456999"/>
    <lineage>
        <taxon>Eukaryota</taxon>
        <taxon>Fungi</taxon>
        <taxon>Dikarya</taxon>
        <taxon>Basidiomycota</taxon>
        <taxon>Agaricomycotina</taxon>
        <taxon>Agaricomycetes</taxon>
        <taxon>Cantharellales</taxon>
        <taxon>Ceratobasidiaceae</taxon>
        <taxon>Rhizoctonia</taxon>
    </lineage>
</organism>
<comment type="caution">
    <text evidence="4">The sequence shown here is derived from an EMBL/GenBank/DDBJ whole genome shotgun (WGS) entry which is preliminary data.</text>
</comment>
<dbReference type="AlphaFoldDB" id="A0A8H3ASR6"/>
<evidence type="ECO:0000313" key="4">
    <source>
        <dbReference type="EMBL" id="CAE6435168.1"/>
    </source>
</evidence>
<feature type="region of interest" description="Disordered" evidence="2">
    <location>
        <begin position="255"/>
        <end position="291"/>
    </location>
</feature>
<evidence type="ECO:0000256" key="2">
    <source>
        <dbReference type="SAM" id="MobiDB-lite"/>
    </source>
</evidence>
<sequence length="400" mass="44542">MSTHQSNGVNVTFAPRAVVNQPVVGDQGKRSVVERYIQEAIQNGDNMGIPSRPVPQGGVQRRALIIAPECEDYPEGELPTLPATATDVKLVHDMLIKSGYEGKNIRILCDVCAGNGYSYPTRKNVLDSLEWLTSDITPNAYRYLHFSGHGVHILSDDKKDMERSKSNIRSNSRIFEQTVPKNELRYYNEAIATRKDVSDKDYPRDMILDSTLNQYLSKLPQDCTITCTLDCCASGRMINLPVKVVGSGFRGRVNLPTKQTLGPPETKPAGTDEALNHHSQEDTTPSPNGEASVLGAAIEAFSRFVFQPLSVDPLLVTLHENLPQREKAMNSVKARILSWSASHQRQEAWNHNDGHAGLFTQSFTQAYREQKMSGSGTFTYKQLYHKARQVVLGDRMNPII</sequence>
<evidence type="ECO:0000259" key="3">
    <source>
        <dbReference type="Pfam" id="PF00656"/>
    </source>
</evidence>
<reference evidence="4" key="1">
    <citation type="submission" date="2021-01" db="EMBL/GenBank/DDBJ databases">
        <authorList>
            <person name="Kaushik A."/>
        </authorList>
    </citation>
    <scope>NUCLEOTIDE SEQUENCE</scope>
    <source>
        <strain evidence="4">AG1-1C</strain>
    </source>
</reference>
<dbReference type="Gene3D" id="3.40.50.1460">
    <property type="match status" value="1"/>
</dbReference>
<proteinExistence type="inferred from homology"/>
<dbReference type="InterPro" id="IPR011600">
    <property type="entry name" value="Pept_C14_caspase"/>
</dbReference>